<proteinExistence type="predicted"/>
<sequence>MTINIKKSAYIGPSGWKLFINDVPLPTPKSYKYLGLPVTVSGIDWESFVKDATIKSANMLKFLQVKGNNWPPITRLTLYKSYVRSCWEYAAPLMALTLKSSDIELIEKEQLIALAWVIGISVKSGNMHQRMYRSLKGIESIKDRFETLLVKFGIHVSKCSVNNPSSHFNICN</sequence>
<dbReference type="EMBL" id="LSSN01001839">
    <property type="protein sequence ID" value="OMJ18110.1"/>
    <property type="molecule type" value="Genomic_DNA"/>
</dbReference>
<reference evidence="1 2" key="1">
    <citation type="submission" date="2017-01" db="EMBL/GenBank/DDBJ databases">
        <authorList>
            <person name="Mah S.A."/>
            <person name="Swanson W.J."/>
            <person name="Moy G.W."/>
            <person name="Vacquier V.D."/>
        </authorList>
    </citation>
    <scope>NUCLEOTIDE SEQUENCE [LARGE SCALE GENOMIC DNA]</scope>
    <source>
        <strain evidence="1 2">GSMNP</strain>
    </source>
</reference>
<evidence type="ECO:0000313" key="2">
    <source>
        <dbReference type="Proteomes" id="UP000187283"/>
    </source>
</evidence>
<comment type="caution">
    <text evidence="1">The sequence shown here is derived from an EMBL/GenBank/DDBJ whole genome shotgun (WGS) entry which is preliminary data.</text>
</comment>
<evidence type="ECO:0000313" key="1">
    <source>
        <dbReference type="EMBL" id="OMJ18110.1"/>
    </source>
</evidence>
<keyword evidence="2" id="KW-1185">Reference proteome</keyword>
<accession>A0A1R1XTZ2</accession>
<dbReference type="Proteomes" id="UP000187283">
    <property type="component" value="Unassembled WGS sequence"/>
</dbReference>
<dbReference type="OrthoDB" id="2277222at2759"/>
<organism evidence="1 2">
    <name type="scientific">Smittium culicis</name>
    <dbReference type="NCBI Taxonomy" id="133412"/>
    <lineage>
        <taxon>Eukaryota</taxon>
        <taxon>Fungi</taxon>
        <taxon>Fungi incertae sedis</taxon>
        <taxon>Zoopagomycota</taxon>
        <taxon>Kickxellomycotina</taxon>
        <taxon>Harpellomycetes</taxon>
        <taxon>Harpellales</taxon>
        <taxon>Legeriomycetaceae</taxon>
        <taxon>Smittium</taxon>
    </lineage>
</organism>
<dbReference type="AlphaFoldDB" id="A0A1R1XTZ2"/>
<protein>
    <submittedName>
        <fullName evidence="1">Uncharacterized protein</fullName>
    </submittedName>
</protein>
<gene>
    <name evidence="1" type="ORF">AYI70_g5545</name>
</gene>
<name>A0A1R1XTZ2_9FUNG</name>